<dbReference type="SUPFAM" id="SSF53738">
    <property type="entry name" value="Phosphoglucomutase, first 3 domains"/>
    <property type="match status" value="1"/>
</dbReference>
<dbReference type="Gene3D" id="3.40.120.10">
    <property type="entry name" value="Alpha-D-Glucose-1,6-Bisphosphate, subunit A, domain 3"/>
    <property type="match status" value="1"/>
</dbReference>
<evidence type="ECO:0000313" key="3">
    <source>
        <dbReference type="EMBL" id="KKP72595.1"/>
    </source>
</evidence>
<dbReference type="GO" id="GO:0005975">
    <property type="term" value="P:carbohydrate metabolic process"/>
    <property type="evidence" value="ECO:0007669"/>
    <property type="project" value="InterPro"/>
</dbReference>
<dbReference type="GO" id="GO:0016868">
    <property type="term" value="F:intramolecular phosphotransferase activity"/>
    <property type="evidence" value="ECO:0007669"/>
    <property type="project" value="InterPro"/>
</dbReference>
<dbReference type="AlphaFoldDB" id="A0A0G0EBL5"/>
<dbReference type="Proteomes" id="UP000034923">
    <property type="component" value="Unassembled WGS sequence"/>
</dbReference>
<sequence length="84" mass="9442">MSIKPELNVSGYRGIWGQTLNEEVVSKYTRAFTHFAKEDSKKEKLTILIGRDGRESGPEIKKIIIKELENLGVVVIDGDILPTQ</sequence>
<dbReference type="EMBL" id="LBQE01000006">
    <property type="protein sequence ID" value="KKP72595.1"/>
    <property type="molecule type" value="Genomic_DNA"/>
</dbReference>
<feature type="domain" description="Alpha-D-phosphohexomutase alpha/beta/alpha" evidence="2">
    <location>
        <begin position="8"/>
        <end position="83"/>
    </location>
</feature>
<dbReference type="Pfam" id="PF02878">
    <property type="entry name" value="PGM_PMM_I"/>
    <property type="match status" value="1"/>
</dbReference>
<evidence type="ECO:0000313" key="4">
    <source>
        <dbReference type="Proteomes" id="UP000034923"/>
    </source>
</evidence>
<name>A0A0G0EBL5_9BACT</name>
<dbReference type="InterPro" id="IPR016055">
    <property type="entry name" value="A-D-PHexomutase_a/b/a-I/II/III"/>
</dbReference>
<accession>A0A0G0EBL5</accession>
<evidence type="ECO:0000256" key="1">
    <source>
        <dbReference type="ARBA" id="ARBA00010231"/>
    </source>
</evidence>
<evidence type="ECO:0000259" key="2">
    <source>
        <dbReference type="Pfam" id="PF02878"/>
    </source>
</evidence>
<comment type="similarity">
    <text evidence="1">Belongs to the phosphohexose mutase family.</text>
</comment>
<dbReference type="InterPro" id="IPR005844">
    <property type="entry name" value="A-D-PHexomutase_a/b/a-I"/>
</dbReference>
<organism evidence="3 4">
    <name type="scientific">Candidatus Nomurabacteria bacterium GW2011_GWB1_35_20</name>
    <dbReference type="NCBI Taxonomy" id="1618740"/>
    <lineage>
        <taxon>Bacteria</taxon>
        <taxon>Candidatus Nomuraibacteriota</taxon>
    </lineage>
</organism>
<comment type="caution">
    <text evidence="3">The sequence shown here is derived from an EMBL/GenBank/DDBJ whole genome shotgun (WGS) entry which is preliminary data.</text>
</comment>
<reference evidence="3 4" key="1">
    <citation type="journal article" date="2015" name="Nature">
        <title>rRNA introns, odd ribosomes, and small enigmatic genomes across a large radiation of phyla.</title>
        <authorList>
            <person name="Brown C.T."/>
            <person name="Hug L.A."/>
            <person name="Thomas B.C."/>
            <person name="Sharon I."/>
            <person name="Castelle C.J."/>
            <person name="Singh A."/>
            <person name="Wilkins M.J."/>
            <person name="Williams K.H."/>
            <person name="Banfield J.F."/>
        </authorList>
    </citation>
    <scope>NUCLEOTIDE SEQUENCE [LARGE SCALE GENOMIC DNA]</scope>
</reference>
<gene>
    <name evidence="3" type="ORF">UR70_C0006G0046</name>
</gene>
<protein>
    <submittedName>
        <fullName evidence="3">Phosphoglucosamine mutase</fullName>
    </submittedName>
</protein>
<proteinExistence type="inferred from homology"/>